<protein>
    <recommendedName>
        <fullName evidence="4">Chitobiosyldiphosphodolichol beta-mannosyltransferase</fullName>
        <ecNumber evidence="3">2.4.1.142</ecNumber>
    </recommendedName>
</protein>
<dbReference type="FunFam" id="3.40.50.2000:FF:000162">
    <property type="entry name" value="Beta-1,4-mannosyltransferase (Alg1), putative"/>
    <property type="match status" value="1"/>
</dbReference>
<evidence type="ECO:0000256" key="7">
    <source>
        <dbReference type="ARBA" id="ARBA00022692"/>
    </source>
</evidence>
<keyword evidence="9" id="KW-1133">Transmembrane helix</keyword>
<gene>
    <name evidence="13" type="ORF">GOMPHAMPRED_002454</name>
</gene>
<evidence type="ECO:0000256" key="10">
    <source>
        <dbReference type="ARBA" id="ARBA00023136"/>
    </source>
</evidence>
<evidence type="ECO:0000256" key="4">
    <source>
        <dbReference type="ARBA" id="ARBA00015841"/>
    </source>
</evidence>
<evidence type="ECO:0000256" key="9">
    <source>
        <dbReference type="ARBA" id="ARBA00022989"/>
    </source>
</evidence>
<keyword evidence="8" id="KW-0256">Endoplasmic reticulum</keyword>
<dbReference type="PANTHER" id="PTHR13036">
    <property type="entry name" value="BETA1,4 MANNOSYLTRANSFERASE"/>
    <property type="match status" value="1"/>
</dbReference>
<keyword evidence="7" id="KW-0812">Transmembrane</keyword>
<comment type="pathway">
    <text evidence="2">Protein modification; protein glycosylation.</text>
</comment>
<evidence type="ECO:0000256" key="2">
    <source>
        <dbReference type="ARBA" id="ARBA00004922"/>
    </source>
</evidence>
<dbReference type="SUPFAM" id="SSF53756">
    <property type="entry name" value="UDP-Glycosyltransferase/glycogen phosphorylase"/>
    <property type="match status" value="1"/>
</dbReference>
<proteinExistence type="predicted"/>
<evidence type="ECO:0000256" key="1">
    <source>
        <dbReference type="ARBA" id="ARBA00004389"/>
    </source>
</evidence>
<dbReference type="EMBL" id="CAJPDQ010000017">
    <property type="protein sequence ID" value="CAF9921960.1"/>
    <property type="molecule type" value="Genomic_DNA"/>
</dbReference>
<dbReference type="AlphaFoldDB" id="A0A8H3FE53"/>
<comment type="subcellular location">
    <subcellularLocation>
        <location evidence="1">Endoplasmic reticulum membrane</location>
        <topology evidence="1">Single-pass membrane protein</topology>
    </subcellularLocation>
</comment>
<keyword evidence="10" id="KW-0472">Membrane</keyword>
<keyword evidence="6" id="KW-0808">Transferase</keyword>
<evidence type="ECO:0000313" key="14">
    <source>
        <dbReference type="Proteomes" id="UP000664169"/>
    </source>
</evidence>
<evidence type="ECO:0000256" key="11">
    <source>
        <dbReference type="ARBA" id="ARBA00024899"/>
    </source>
</evidence>
<evidence type="ECO:0000313" key="13">
    <source>
        <dbReference type="EMBL" id="CAF9921960.1"/>
    </source>
</evidence>
<keyword evidence="5" id="KW-0328">Glycosyltransferase</keyword>
<sequence length="487" mass="54254">MFLLPDDAYGEEDVRVFSADKLRSRYRTHVVVLGDIGRSPRMQNHAIALARRSAAVNLIGYTDTELHPEIASKQHRHLTVHPIYKGPAWLNSPNPSLFMILGPLKALWQFAALWMILSHETKPARFMIVQNPPSIPTLAVCSMMCWLRKTQLVIDWHNTGHSVLAMKLGKSHPFVEISKAFERYYSGSAKINFTVSDAMRRQLKRDFNIAAPLLRLYDRPTADFRPASPEERLEFLTDMDLPTAQQAALEKGQLKVLVSSTSWTQDEDFGLFLNSLVEYSKLAFTTNTSLPELLVVITGKGPQKSLYTQKISALEKDGKLKKVDIKTAWLPTAAYAMLLASADLGVCLHKSSSGVDLPMKVVDMFGAGLPVAGYSLYESWPELVKEGVNGRGFGNSEELTSILVQLLGDDGKRLQALKEGVLRERENDWDTEWSSCAGEVLGLNDQPKINAEAQEETEALIAKAKNQRNLHFGTKPPGATDASDYKK</sequence>
<accession>A0A8H3FE53</accession>
<keyword evidence="14" id="KW-1185">Reference proteome</keyword>
<evidence type="ECO:0000256" key="6">
    <source>
        <dbReference type="ARBA" id="ARBA00022679"/>
    </source>
</evidence>
<dbReference type="GO" id="GO:0004578">
    <property type="term" value="F:chitobiosyldiphosphodolichol beta-mannosyltransferase activity"/>
    <property type="evidence" value="ECO:0007669"/>
    <property type="project" value="UniProtKB-EC"/>
</dbReference>
<dbReference type="OrthoDB" id="614844at2759"/>
<organism evidence="13 14">
    <name type="scientific">Gomphillus americanus</name>
    <dbReference type="NCBI Taxonomy" id="1940652"/>
    <lineage>
        <taxon>Eukaryota</taxon>
        <taxon>Fungi</taxon>
        <taxon>Dikarya</taxon>
        <taxon>Ascomycota</taxon>
        <taxon>Pezizomycotina</taxon>
        <taxon>Lecanoromycetes</taxon>
        <taxon>OSLEUM clade</taxon>
        <taxon>Ostropomycetidae</taxon>
        <taxon>Ostropales</taxon>
        <taxon>Graphidaceae</taxon>
        <taxon>Gomphilloideae</taxon>
        <taxon>Gomphillus</taxon>
    </lineage>
</organism>
<dbReference type="PANTHER" id="PTHR13036:SF0">
    <property type="entry name" value="CHITOBIOSYLDIPHOSPHODOLICHOL BETA-MANNOSYLTRANSFERASE"/>
    <property type="match status" value="1"/>
</dbReference>
<feature type="region of interest" description="Disordered" evidence="12">
    <location>
        <begin position="464"/>
        <end position="487"/>
    </location>
</feature>
<name>A0A8H3FE53_9LECA</name>
<evidence type="ECO:0000256" key="8">
    <source>
        <dbReference type="ARBA" id="ARBA00022824"/>
    </source>
</evidence>
<evidence type="ECO:0000256" key="3">
    <source>
        <dbReference type="ARBA" id="ARBA00012611"/>
    </source>
</evidence>
<dbReference type="GO" id="GO:0005789">
    <property type="term" value="C:endoplasmic reticulum membrane"/>
    <property type="evidence" value="ECO:0007669"/>
    <property type="project" value="UniProtKB-SubCell"/>
</dbReference>
<evidence type="ECO:0000256" key="5">
    <source>
        <dbReference type="ARBA" id="ARBA00022676"/>
    </source>
</evidence>
<dbReference type="InterPro" id="IPR026051">
    <property type="entry name" value="ALG1-like"/>
</dbReference>
<comment type="caution">
    <text evidence="13">The sequence shown here is derived from an EMBL/GenBank/DDBJ whole genome shotgun (WGS) entry which is preliminary data.</text>
</comment>
<comment type="function">
    <text evidence="11">Participates in the formation of the lipid-linked precursor oligosaccharide for N-glycosylation. Involved in assembling the dolichol-pyrophosphate-GlcNAc(2)-Man(5) intermediate on the cytoplasmic surface of the ER.</text>
</comment>
<dbReference type="Gene3D" id="3.40.50.2000">
    <property type="entry name" value="Glycogen Phosphorylase B"/>
    <property type="match status" value="1"/>
</dbReference>
<dbReference type="EC" id="2.4.1.142" evidence="3"/>
<evidence type="ECO:0000256" key="12">
    <source>
        <dbReference type="SAM" id="MobiDB-lite"/>
    </source>
</evidence>
<reference evidence="13" key="1">
    <citation type="submission" date="2021-03" db="EMBL/GenBank/DDBJ databases">
        <authorList>
            <person name="Tagirdzhanova G."/>
        </authorList>
    </citation>
    <scope>NUCLEOTIDE SEQUENCE</scope>
</reference>
<dbReference type="Proteomes" id="UP000664169">
    <property type="component" value="Unassembled WGS sequence"/>
</dbReference>